<dbReference type="SUPFAM" id="SSF51735">
    <property type="entry name" value="NAD(P)-binding Rossmann-fold domains"/>
    <property type="match status" value="1"/>
</dbReference>
<protein>
    <submittedName>
        <fullName evidence="4">Quinone oxidoreductase</fullName>
    </submittedName>
</protein>
<dbReference type="CDD" id="cd05286">
    <property type="entry name" value="QOR2"/>
    <property type="match status" value="1"/>
</dbReference>
<dbReference type="GO" id="GO:0035925">
    <property type="term" value="F:mRNA 3'-UTR AU-rich region binding"/>
    <property type="evidence" value="ECO:0007669"/>
    <property type="project" value="TreeGrafter"/>
</dbReference>
<dbReference type="FunFam" id="3.40.50.720:FF:000053">
    <property type="entry name" value="Quinone oxidoreductase 1"/>
    <property type="match status" value="1"/>
</dbReference>
<comment type="caution">
    <text evidence="4">The sequence shown here is derived from an EMBL/GenBank/DDBJ whole genome shotgun (WGS) entry which is preliminary data.</text>
</comment>
<organism evidence="4 5">
    <name type="scientific">Glutamicibacter uratoxydans</name>
    <name type="common">Arthrobacter uratoxydans</name>
    <dbReference type="NCBI Taxonomy" id="43667"/>
    <lineage>
        <taxon>Bacteria</taxon>
        <taxon>Bacillati</taxon>
        <taxon>Actinomycetota</taxon>
        <taxon>Actinomycetes</taxon>
        <taxon>Micrococcales</taxon>
        <taxon>Micrococcaceae</taxon>
        <taxon>Glutamicibacter</taxon>
    </lineage>
</organism>
<evidence type="ECO:0000313" key="5">
    <source>
        <dbReference type="Proteomes" id="UP000316612"/>
    </source>
</evidence>
<accession>A0A4Y4DKF0</accession>
<dbReference type="EMBL" id="BJNY01000002">
    <property type="protein sequence ID" value="GED05063.1"/>
    <property type="molecule type" value="Genomic_DNA"/>
</dbReference>
<dbReference type="InterPro" id="IPR020843">
    <property type="entry name" value="ER"/>
</dbReference>
<evidence type="ECO:0000259" key="3">
    <source>
        <dbReference type="SMART" id="SM00829"/>
    </source>
</evidence>
<dbReference type="InterPro" id="IPR011032">
    <property type="entry name" value="GroES-like_sf"/>
</dbReference>
<dbReference type="PANTHER" id="PTHR48106">
    <property type="entry name" value="QUINONE OXIDOREDUCTASE PIG3-RELATED"/>
    <property type="match status" value="1"/>
</dbReference>
<evidence type="ECO:0000256" key="2">
    <source>
        <dbReference type="ARBA" id="ARBA00023002"/>
    </source>
</evidence>
<dbReference type="AlphaFoldDB" id="A0A4Y4DKF0"/>
<dbReference type="Gene3D" id="3.40.50.720">
    <property type="entry name" value="NAD(P)-binding Rossmann-like Domain"/>
    <property type="match status" value="1"/>
</dbReference>
<evidence type="ECO:0000256" key="1">
    <source>
        <dbReference type="ARBA" id="ARBA00022857"/>
    </source>
</evidence>
<dbReference type="Gene3D" id="3.90.180.10">
    <property type="entry name" value="Medium-chain alcohol dehydrogenases, catalytic domain"/>
    <property type="match status" value="1"/>
</dbReference>
<reference evidence="4 5" key="1">
    <citation type="submission" date="2019-06" db="EMBL/GenBank/DDBJ databases">
        <title>Whole genome shotgun sequence of Glutamicibacter uratoxydans NBRC 15515.</title>
        <authorList>
            <person name="Hosoyama A."/>
            <person name="Uohara A."/>
            <person name="Ohji S."/>
            <person name="Ichikawa N."/>
        </authorList>
    </citation>
    <scope>NUCLEOTIDE SEQUENCE [LARGE SCALE GENOMIC DNA]</scope>
    <source>
        <strain evidence="4 5">NBRC 15515</strain>
    </source>
</reference>
<keyword evidence="2" id="KW-0560">Oxidoreductase</keyword>
<dbReference type="RefSeq" id="WP_307723220.1">
    <property type="nucleotide sequence ID" value="NZ_BAAAJL010000003.1"/>
</dbReference>
<dbReference type="GO" id="GO:0005829">
    <property type="term" value="C:cytosol"/>
    <property type="evidence" value="ECO:0007669"/>
    <property type="project" value="TreeGrafter"/>
</dbReference>
<sequence length="323" mass="33761">MIIKAIQITEFGGPEVLRLADVPVPGISPTDILVRTEAIGVNFIDTYYREGVYPTDLPFIPGDEASGVVVEVGTAVSDIKVGDRVAWTSPHGSYAEFVAVPAAAAVIIPEGLSPDLAASCLAQGMTAHYLAHSTYEIQPSDHVLIHAGAGGVGLLLTQMAAARGATVITTVSSPEKAKLSTSAGAAHVLDYGPQLAQQVRELTDGQGVAASYDGVGAATFRASLDATRARGTVVLFGAASGPVPPLDPQELNKAGSLFLTRPTISDYTRDRAELLWRAESVLRGIQEEKLSVTIGGRYALADAAQAHRDLQERRSSGALVLIP</sequence>
<dbReference type="PANTHER" id="PTHR48106:SF13">
    <property type="entry name" value="QUINONE OXIDOREDUCTASE-RELATED"/>
    <property type="match status" value="1"/>
</dbReference>
<dbReference type="InterPro" id="IPR047618">
    <property type="entry name" value="QOR-like"/>
</dbReference>
<gene>
    <name evidence="4" type="ORF">AUR04nite_05950</name>
</gene>
<dbReference type="InterPro" id="IPR013154">
    <property type="entry name" value="ADH-like_N"/>
</dbReference>
<dbReference type="GO" id="GO:0070402">
    <property type="term" value="F:NADPH binding"/>
    <property type="evidence" value="ECO:0007669"/>
    <property type="project" value="TreeGrafter"/>
</dbReference>
<dbReference type="InterPro" id="IPR013149">
    <property type="entry name" value="ADH-like_C"/>
</dbReference>
<dbReference type="SUPFAM" id="SSF50129">
    <property type="entry name" value="GroES-like"/>
    <property type="match status" value="1"/>
</dbReference>
<dbReference type="Pfam" id="PF00107">
    <property type="entry name" value="ADH_zinc_N"/>
    <property type="match status" value="1"/>
</dbReference>
<dbReference type="GO" id="GO:0003960">
    <property type="term" value="F:quinone reductase (NADPH) activity"/>
    <property type="evidence" value="ECO:0007669"/>
    <property type="project" value="InterPro"/>
</dbReference>
<feature type="domain" description="Enoyl reductase (ER)" evidence="3">
    <location>
        <begin position="12"/>
        <end position="321"/>
    </location>
</feature>
<dbReference type="InterPro" id="IPR036291">
    <property type="entry name" value="NAD(P)-bd_dom_sf"/>
</dbReference>
<name>A0A4Y4DKF0_GLUUR</name>
<keyword evidence="1" id="KW-0521">NADP</keyword>
<dbReference type="Proteomes" id="UP000316612">
    <property type="component" value="Unassembled WGS sequence"/>
</dbReference>
<evidence type="ECO:0000313" key="4">
    <source>
        <dbReference type="EMBL" id="GED05063.1"/>
    </source>
</evidence>
<keyword evidence="5" id="KW-1185">Reference proteome</keyword>
<dbReference type="Pfam" id="PF08240">
    <property type="entry name" value="ADH_N"/>
    <property type="match status" value="1"/>
</dbReference>
<proteinExistence type="predicted"/>
<dbReference type="SMART" id="SM00829">
    <property type="entry name" value="PKS_ER"/>
    <property type="match status" value="1"/>
</dbReference>